<dbReference type="PANTHER" id="PTHR24305:SF166">
    <property type="entry name" value="CYTOCHROME P450 12A4, MITOCHONDRIAL-RELATED"/>
    <property type="match status" value="1"/>
</dbReference>
<evidence type="ECO:0000256" key="5">
    <source>
        <dbReference type="PIRSR" id="PIRSR602403-1"/>
    </source>
</evidence>
<dbReference type="GO" id="GO:0005506">
    <property type="term" value="F:iron ion binding"/>
    <property type="evidence" value="ECO:0007669"/>
    <property type="project" value="InterPro"/>
</dbReference>
<evidence type="ECO:0000313" key="7">
    <source>
        <dbReference type="EMBL" id="CAF9938055.1"/>
    </source>
</evidence>
<gene>
    <name evidence="7" type="ORF">HETSPECPRED_000752</name>
</gene>
<dbReference type="Gene3D" id="1.10.630.10">
    <property type="entry name" value="Cytochrome P450"/>
    <property type="match status" value="1"/>
</dbReference>
<dbReference type="Pfam" id="PF00067">
    <property type="entry name" value="p450"/>
    <property type="match status" value="1"/>
</dbReference>
<evidence type="ECO:0000313" key="8">
    <source>
        <dbReference type="Proteomes" id="UP000664521"/>
    </source>
</evidence>
<protein>
    <recommendedName>
        <fullName evidence="9">Cytochrome P450</fullName>
    </recommendedName>
</protein>
<sequence length="523" mass="58890">MLAVVVGSALLVIYLITSIHRKNNSSLNDIPNAHFSVPYSRLWYQSLQWRKMENRTRVHLHRRLGPVVRIGPRAVSVNCIDDGVRTVYSSKFDKDASFYQALCDQIDLMVTMTGNDEHRNRKRMLSRPYSNSYILNSQTLDSVLSRVSRRLGEEVAEWASTGISVDVYQQAKCCTLDVASGWLFGSENATDTLRDPGFENDLTKLASAALKRLSLHSAHWSITYFANWIGNGLPDQNAKGRWEAWLTRVITDSYRRHPTKPPSNASLYDHFYDSFKAANPDMPLNEAASHIAVECDDHLSASHTSVGTVLSYTMYELSRDPDWQRALRKELLTLAQPSDQSLAHRVANLPVLDAVVTETLRTRAPSPGPFPRVVPDSGCRLAGKFDIPGGTVVSSSVWALHFNPVPFPSPEEWRPGRWLEADRDTLAEMRKWVWTFGSGARVCIGNHYSLRGRFHPFTIPDVRSSKKVLTRQMSTVIKELLVTVYTTYETSVDEGFTGNVEQVDAFSAGPLADCLKLKFRRLP</sequence>
<comment type="similarity">
    <text evidence="2 6">Belongs to the cytochrome P450 family.</text>
</comment>
<dbReference type="PRINTS" id="PR00465">
    <property type="entry name" value="EP450IV"/>
</dbReference>
<keyword evidence="5 6" id="KW-0349">Heme</keyword>
<keyword evidence="4 5" id="KW-0408">Iron</keyword>
<evidence type="ECO:0000256" key="6">
    <source>
        <dbReference type="RuleBase" id="RU000461"/>
    </source>
</evidence>
<dbReference type="GO" id="GO:0016705">
    <property type="term" value="F:oxidoreductase activity, acting on paired donors, with incorporation or reduction of molecular oxygen"/>
    <property type="evidence" value="ECO:0007669"/>
    <property type="project" value="InterPro"/>
</dbReference>
<dbReference type="InterPro" id="IPR017972">
    <property type="entry name" value="Cyt_P450_CS"/>
</dbReference>
<dbReference type="SUPFAM" id="SSF48264">
    <property type="entry name" value="Cytochrome P450"/>
    <property type="match status" value="1"/>
</dbReference>
<keyword evidence="6" id="KW-0560">Oxidoreductase</keyword>
<proteinExistence type="inferred from homology"/>
<comment type="cofactor">
    <cofactor evidence="1 5">
        <name>heme</name>
        <dbReference type="ChEBI" id="CHEBI:30413"/>
    </cofactor>
</comment>
<evidence type="ECO:0000256" key="1">
    <source>
        <dbReference type="ARBA" id="ARBA00001971"/>
    </source>
</evidence>
<dbReference type="PANTHER" id="PTHR24305">
    <property type="entry name" value="CYTOCHROME P450"/>
    <property type="match status" value="1"/>
</dbReference>
<keyword evidence="3 5" id="KW-0479">Metal-binding</keyword>
<evidence type="ECO:0008006" key="9">
    <source>
        <dbReference type="Google" id="ProtNLM"/>
    </source>
</evidence>
<evidence type="ECO:0000256" key="3">
    <source>
        <dbReference type="ARBA" id="ARBA00022723"/>
    </source>
</evidence>
<dbReference type="InterPro" id="IPR001128">
    <property type="entry name" value="Cyt_P450"/>
</dbReference>
<comment type="caution">
    <text evidence="7">The sequence shown here is derived from an EMBL/GenBank/DDBJ whole genome shotgun (WGS) entry which is preliminary data.</text>
</comment>
<dbReference type="PROSITE" id="PS00086">
    <property type="entry name" value="CYTOCHROME_P450"/>
    <property type="match status" value="1"/>
</dbReference>
<reference evidence="7" key="1">
    <citation type="submission" date="2021-03" db="EMBL/GenBank/DDBJ databases">
        <authorList>
            <person name="Tagirdzhanova G."/>
        </authorList>
    </citation>
    <scope>NUCLEOTIDE SEQUENCE</scope>
</reference>
<accession>A0A8H3G8Y7</accession>
<evidence type="ECO:0000256" key="2">
    <source>
        <dbReference type="ARBA" id="ARBA00010617"/>
    </source>
</evidence>
<dbReference type="AlphaFoldDB" id="A0A8H3G8Y7"/>
<dbReference type="GO" id="GO:0020037">
    <property type="term" value="F:heme binding"/>
    <property type="evidence" value="ECO:0007669"/>
    <property type="project" value="InterPro"/>
</dbReference>
<keyword evidence="8" id="KW-1185">Reference proteome</keyword>
<evidence type="ECO:0000256" key="4">
    <source>
        <dbReference type="ARBA" id="ARBA00023004"/>
    </source>
</evidence>
<dbReference type="GO" id="GO:0004497">
    <property type="term" value="F:monooxygenase activity"/>
    <property type="evidence" value="ECO:0007669"/>
    <property type="project" value="UniProtKB-KW"/>
</dbReference>
<dbReference type="InterPro" id="IPR050121">
    <property type="entry name" value="Cytochrome_P450_monoxygenase"/>
</dbReference>
<dbReference type="InterPro" id="IPR002403">
    <property type="entry name" value="Cyt_P450_E_grp-IV"/>
</dbReference>
<organism evidence="7 8">
    <name type="scientific">Heterodermia speciosa</name>
    <dbReference type="NCBI Taxonomy" id="116794"/>
    <lineage>
        <taxon>Eukaryota</taxon>
        <taxon>Fungi</taxon>
        <taxon>Dikarya</taxon>
        <taxon>Ascomycota</taxon>
        <taxon>Pezizomycotina</taxon>
        <taxon>Lecanoromycetes</taxon>
        <taxon>OSLEUM clade</taxon>
        <taxon>Lecanoromycetidae</taxon>
        <taxon>Caliciales</taxon>
        <taxon>Physciaceae</taxon>
        <taxon>Heterodermia</taxon>
    </lineage>
</organism>
<dbReference type="InterPro" id="IPR036396">
    <property type="entry name" value="Cyt_P450_sf"/>
</dbReference>
<dbReference type="OrthoDB" id="1470350at2759"/>
<dbReference type="EMBL" id="CAJPDS010000108">
    <property type="protein sequence ID" value="CAF9938055.1"/>
    <property type="molecule type" value="Genomic_DNA"/>
</dbReference>
<dbReference type="Proteomes" id="UP000664521">
    <property type="component" value="Unassembled WGS sequence"/>
</dbReference>
<keyword evidence="6" id="KW-0503">Monooxygenase</keyword>
<feature type="binding site" description="axial binding residue" evidence="5">
    <location>
        <position position="443"/>
    </location>
    <ligand>
        <name>heme</name>
        <dbReference type="ChEBI" id="CHEBI:30413"/>
    </ligand>
    <ligandPart>
        <name>Fe</name>
        <dbReference type="ChEBI" id="CHEBI:18248"/>
    </ligandPart>
</feature>
<name>A0A8H3G8Y7_9LECA</name>